<organism evidence="2 3">
    <name type="scientific">Symbiodinium microadriaticum</name>
    <name type="common">Dinoflagellate</name>
    <name type="synonym">Zooxanthella microadriatica</name>
    <dbReference type="NCBI Taxonomy" id="2951"/>
    <lineage>
        <taxon>Eukaryota</taxon>
        <taxon>Sar</taxon>
        <taxon>Alveolata</taxon>
        <taxon>Dinophyceae</taxon>
        <taxon>Suessiales</taxon>
        <taxon>Symbiodiniaceae</taxon>
        <taxon>Symbiodinium</taxon>
    </lineage>
</organism>
<evidence type="ECO:0000313" key="2">
    <source>
        <dbReference type="EMBL" id="OLP81866.1"/>
    </source>
</evidence>
<keyword evidence="3" id="KW-1185">Reference proteome</keyword>
<protein>
    <recommendedName>
        <fullName evidence="1">RepB-like DNA primase domain-containing protein</fullName>
    </recommendedName>
</protein>
<dbReference type="Pfam" id="PF16793">
    <property type="entry name" value="RepB_primase"/>
    <property type="match status" value="1"/>
</dbReference>
<reference evidence="2 3" key="1">
    <citation type="submission" date="2016-02" db="EMBL/GenBank/DDBJ databases">
        <title>Genome analysis of coral dinoflagellate symbionts highlights evolutionary adaptations to a symbiotic lifestyle.</title>
        <authorList>
            <person name="Aranda M."/>
            <person name="Li Y."/>
            <person name="Liew Y.J."/>
            <person name="Baumgarten S."/>
            <person name="Simakov O."/>
            <person name="Wilson M."/>
            <person name="Piel J."/>
            <person name="Ashoor H."/>
            <person name="Bougouffa S."/>
            <person name="Bajic V.B."/>
            <person name="Ryu T."/>
            <person name="Ravasi T."/>
            <person name="Bayer T."/>
            <person name="Micklem G."/>
            <person name="Kim H."/>
            <person name="Bhak J."/>
            <person name="Lajeunesse T.C."/>
            <person name="Voolstra C.R."/>
        </authorList>
    </citation>
    <scope>NUCLEOTIDE SEQUENCE [LARGE SCALE GENOMIC DNA]</scope>
    <source>
        <strain evidence="2 3">CCMP2467</strain>
    </source>
</reference>
<dbReference type="Gene3D" id="3.30.70.1790">
    <property type="entry name" value="RepB DNA-primase, N-terminal domain"/>
    <property type="match status" value="1"/>
</dbReference>
<comment type="caution">
    <text evidence="2">The sequence shown here is derived from an EMBL/GenBank/DDBJ whole genome shotgun (WGS) entry which is preliminary data.</text>
</comment>
<dbReference type="AlphaFoldDB" id="A0A1Q9CG57"/>
<dbReference type="InterPro" id="IPR039459">
    <property type="entry name" value="RepB-like_DNA_primase_dom"/>
</dbReference>
<gene>
    <name evidence="2" type="ORF">AK812_SmicGene37534</name>
</gene>
<feature type="domain" description="RepB-like DNA primase" evidence="1">
    <location>
        <begin position="34"/>
        <end position="152"/>
    </location>
</feature>
<proteinExistence type="predicted"/>
<evidence type="ECO:0000313" key="3">
    <source>
        <dbReference type="Proteomes" id="UP000186817"/>
    </source>
</evidence>
<sequence length="246" mass="26283">METALEFLGLFPEAHAWNVSILSTDKRAVVYRPSCSRDVLRQNLPTWLSLHNTHFFIRPLLRTLVFLDLDGFPSQHWEALVRLQPRAIVETSPGNLQAWFTLDTASSGPTAVYVTKELAKALGGDPGSTAMGQQGRMPGSINVKPGRANHKATLLLADLQCLNEKEFLAVTSAPKLAVVGGSVVTAPAKPGLKALKQDDHSAADWKAACNFFEGNPQATVADAKAALQGGAGAWGTTANKANQSLS</sequence>
<accession>A0A1Q9CG57</accession>
<dbReference type="EMBL" id="LSRX01001242">
    <property type="protein sequence ID" value="OLP81866.1"/>
    <property type="molecule type" value="Genomic_DNA"/>
</dbReference>
<evidence type="ECO:0000259" key="1">
    <source>
        <dbReference type="Pfam" id="PF16793"/>
    </source>
</evidence>
<dbReference type="Proteomes" id="UP000186817">
    <property type="component" value="Unassembled WGS sequence"/>
</dbReference>
<name>A0A1Q9CG57_SYMMI</name>
<dbReference type="OrthoDB" id="424909at2759"/>